<feature type="domain" description="Glycoside hydrolase family 57 N-terminal" evidence="4">
    <location>
        <begin position="36"/>
        <end position="476"/>
    </location>
</feature>
<organism evidence="5 6">
    <name type="scientific">Crocosphaera subtropica (strain ATCC 51142 / BH68)</name>
    <name type="common">Cyanothece sp. (strain ATCC 51142)</name>
    <dbReference type="NCBI Taxonomy" id="43989"/>
    <lineage>
        <taxon>Bacteria</taxon>
        <taxon>Bacillati</taxon>
        <taxon>Cyanobacteriota</taxon>
        <taxon>Cyanophyceae</taxon>
        <taxon>Oscillatoriophycideae</taxon>
        <taxon>Chroococcales</taxon>
        <taxon>Aphanothecaceae</taxon>
        <taxon>Crocosphaera</taxon>
        <taxon>Crocosphaera subtropica</taxon>
    </lineage>
</organism>
<keyword evidence="2 3" id="KW-0119">Carbohydrate metabolism</keyword>
<dbReference type="EMBL" id="CP000806">
    <property type="protein sequence ID" value="ACB51797.1"/>
    <property type="molecule type" value="Genomic_DNA"/>
</dbReference>
<dbReference type="STRING" id="43989.cce_2449"/>
<dbReference type="Gene3D" id="3.20.110.10">
    <property type="entry name" value="Glycoside hydrolase 38, N terminal domain"/>
    <property type="match status" value="1"/>
</dbReference>
<dbReference type="InterPro" id="IPR027291">
    <property type="entry name" value="Glyco_hydro_38_N_sf"/>
</dbReference>
<dbReference type="InterPro" id="IPR011330">
    <property type="entry name" value="Glyco_hydro/deAcase_b/a-brl"/>
</dbReference>
<dbReference type="GO" id="GO:0005975">
    <property type="term" value="P:carbohydrate metabolic process"/>
    <property type="evidence" value="ECO:0007669"/>
    <property type="project" value="InterPro"/>
</dbReference>
<evidence type="ECO:0000256" key="3">
    <source>
        <dbReference type="RuleBase" id="RU361196"/>
    </source>
</evidence>
<dbReference type="SUPFAM" id="SSF88713">
    <property type="entry name" value="Glycoside hydrolase/deacetylase"/>
    <property type="match status" value="1"/>
</dbReference>
<dbReference type="PANTHER" id="PTHR36306">
    <property type="entry name" value="ALPHA-AMYLASE-RELATED-RELATED"/>
    <property type="match status" value="1"/>
</dbReference>
<dbReference type="KEGG" id="cyt:cce_2449"/>
<dbReference type="InterPro" id="IPR004300">
    <property type="entry name" value="Glyco_hydro_57_N"/>
</dbReference>
<sequence length="777" mass="90365">MTFMEVKIPLLITHCCYYSSQPQRLKLIMAHPLYVAFIWHQHQPLYKSREALDDPNGQYRMPWARLHGVKDYLDLILVLEEFPQLHQTVNLVPSLILQLEDYSRGTALDRYMALTLTSAIDLTHEDKEFIFDHFFDAHHRTLIDPYYRYSELNMQKHDKGKEWCMENWTVHDYSDLLAWHNLAWIDPIFREKDPEIAAWFEKGKGFSLGDRQKIITKHREIIGQIIPQHKKMQDSGQLELMTTPYTHPILPLLADTDSGKVAIPEMQLPEKRFQYPQDIPLHLRKAKEMYRDRFGREPKGLWPSEQSVSPAILPYVAQEKFNWLCSDESVLGWSVEHYFYRDETGNVCDPHRMYLPYRLKTEYGDLAIVFRDHRLSDLIGFSYSGMEPRHAASDFLGHLEAISRSLVARQESEATTLEDPWLVTIALDGENCWEYYHDDGLHFLRALYSQLSEIDDIELVTVSEFIEKFPPKAEIPTHKLHSGSWVDGSFSTWIGDPVKNKAWDLLTEARETMAKHPEATEKSNPEAWEALYAAEGSDWCWWFGEGHSSSHGALFDELYREHLRGVYSALGEPIPENLYEPLDDHTKKGDRTPVGFIQPVINGYPDEEDWEKAGRIEIGGSTGTMHKASTVQRIYYGTDHMNFYLRFDVKMGTQPGRDLPNELHLLWYYADTDVFTSTVPLADVPDEAPVNYTFHHHVGINLVSQSAWLQQAWHSNDWHPKNHRIEVAFNQCLEIAVPWSDLHREPDAWLHLVAIFADHGKFRSFLPENQLLALKVP</sequence>
<accession>B1WRE8</accession>
<evidence type="ECO:0000256" key="2">
    <source>
        <dbReference type="ARBA" id="ARBA00023277"/>
    </source>
</evidence>
<proteinExistence type="inferred from homology"/>
<keyword evidence="6" id="KW-1185">Reference proteome</keyword>
<comment type="similarity">
    <text evidence="1 3">Belongs to the glycosyl hydrolase 57 family.</text>
</comment>
<name>B1WRE8_CROS5</name>
<evidence type="ECO:0000259" key="4">
    <source>
        <dbReference type="Pfam" id="PF03065"/>
    </source>
</evidence>
<dbReference type="AlphaFoldDB" id="B1WRE8"/>
<dbReference type="Proteomes" id="UP000001203">
    <property type="component" value="Chromosome circular"/>
</dbReference>
<dbReference type="PANTHER" id="PTHR36306:SF1">
    <property type="entry name" value="ALPHA-AMYLASE-RELATED"/>
    <property type="match status" value="1"/>
</dbReference>
<reference evidence="5 6" key="1">
    <citation type="journal article" date="2008" name="Proc. Natl. Acad. Sci. U.S.A.">
        <title>The genome of Cyanothece 51142, a unicellular diazotrophic cyanobacterium important in the marine nitrogen cycle.</title>
        <authorList>
            <person name="Welsh E.A."/>
            <person name="Liberton M."/>
            <person name="Stoeckel J."/>
            <person name="Loh T."/>
            <person name="Elvitigala T."/>
            <person name="Wang C."/>
            <person name="Wollam A."/>
            <person name="Fulton R.S."/>
            <person name="Clifton S.W."/>
            <person name="Jacobs J.M."/>
            <person name="Aurora R."/>
            <person name="Ghosh B.K."/>
            <person name="Sherman L.A."/>
            <person name="Smith R.D."/>
            <person name="Wilson R.K."/>
            <person name="Pakrasi H.B."/>
        </authorList>
    </citation>
    <scope>NUCLEOTIDE SEQUENCE [LARGE SCALE GENOMIC DNA]</scope>
    <source>
        <strain evidence="6">ATCC 51142 / BH68</strain>
    </source>
</reference>
<dbReference type="HOGENOM" id="CLU_005603_1_0_3"/>
<protein>
    <recommendedName>
        <fullName evidence="4">Glycoside hydrolase family 57 N-terminal domain-containing protein</fullName>
    </recommendedName>
</protein>
<gene>
    <name evidence="5" type="ordered locus">cce_2449</name>
</gene>
<dbReference type="Pfam" id="PF03065">
    <property type="entry name" value="Glyco_hydro_57"/>
    <property type="match status" value="1"/>
</dbReference>
<dbReference type="CDD" id="cd00241">
    <property type="entry name" value="DOMON_like"/>
    <property type="match status" value="1"/>
</dbReference>
<evidence type="ECO:0000256" key="1">
    <source>
        <dbReference type="ARBA" id="ARBA00006821"/>
    </source>
</evidence>
<dbReference type="GO" id="GO:0003824">
    <property type="term" value="F:catalytic activity"/>
    <property type="evidence" value="ECO:0007669"/>
    <property type="project" value="InterPro"/>
</dbReference>
<evidence type="ECO:0000313" key="5">
    <source>
        <dbReference type="EMBL" id="ACB51797.1"/>
    </source>
</evidence>
<dbReference type="InterPro" id="IPR052046">
    <property type="entry name" value="GH57_Enzymes"/>
</dbReference>
<dbReference type="eggNOG" id="COG1449">
    <property type="taxonomic scope" value="Bacteria"/>
</dbReference>
<evidence type="ECO:0000313" key="6">
    <source>
        <dbReference type="Proteomes" id="UP000001203"/>
    </source>
</evidence>
<dbReference type="CDD" id="cd10796">
    <property type="entry name" value="GH57N_APU"/>
    <property type="match status" value="1"/>
</dbReference>
<dbReference type="CAZy" id="GH57">
    <property type="family name" value="Glycoside Hydrolase Family 57"/>
</dbReference>